<dbReference type="Proteomes" id="UP000316621">
    <property type="component" value="Chromosome 5"/>
</dbReference>
<reference evidence="2 3" key="1">
    <citation type="journal article" date="2018" name="Science">
        <title>The opium poppy genome and morphinan production.</title>
        <authorList>
            <person name="Guo L."/>
            <person name="Winzer T."/>
            <person name="Yang X."/>
            <person name="Li Y."/>
            <person name="Ning Z."/>
            <person name="He Z."/>
            <person name="Teodor R."/>
            <person name="Lu Y."/>
            <person name="Bowser T.A."/>
            <person name="Graham I.A."/>
            <person name="Ye K."/>
        </authorList>
    </citation>
    <scope>NUCLEOTIDE SEQUENCE [LARGE SCALE GENOMIC DNA]</scope>
    <source>
        <strain evidence="3">cv. HN1</strain>
        <tissue evidence="2">Leaves</tissue>
    </source>
</reference>
<sequence>MDRVQWRFGQKTTSQDRIVWAHEFSIRDLNDPKWALAIEYKLIRVKLDRIISLAVLYLLSLCGFNNIRTNVIRFWDRPIYIHHGFFEQFPYCLFGWDASKTVAGGSFASQFSTGVYIILVVFMDRVQWRFGSNAGVKNQSREAVEDMDSVRCLDEYKSYRTSMLHQDENGTSAVR</sequence>
<evidence type="ECO:0000313" key="2">
    <source>
        <dbReference type="EMBL" id="RZC59987.1"/>
    </source>
</evidence>
<keyword evidence="3" id="KW-1185">Reference proteome</keyword>
<organism evidence="2 3">
    <name type="scientific">Papaver somniferum</name>
    <name type="common">Opium poppy</name>
    <dbReference type="NCBI Taxonomy" id="3469"/>
    <lineage>
        <taxon>Eukaryota</taxon>
        <taxon>Viridiplantae</taxon>
        <taxon>Streptophyta</taxon>
        <taxon>Embryophyta</taxon>
        <taxon>Tracheophyta</taxon>
        <taxon>Spermatophyta</taxon>
        <taxon>Magnoliopsida</taxon>
        <taxon>Ranunculales</taxon>
        <taxon>Papaveraceae</taxon>
        <taxon>Papaveroideae</taxon>
        <taxon>Papaver</taxon>
    </lineage>
</organism>
<feature type="transmembrane region" description="Helical" evidence="1">
    <location>
        <begin position="50"/>
        <end position="67"/>
    </location>
</feature>
<name>A0A4Y7JGV5_PAPSO</name>
<dbReference type="AlphaFoldDB" id="A0A4Y7JGV5"/>
<evidence type="ECO:0000313" key="3">
    <source>
        <dbReference type="Proteomes" id="UP000316621"/>
    </source>
</evidence>
<keyword evidence="1" id="KW-0812">Transmembrane</keyword>
<keyword evidence="1" id="KW-1133">Transmembrane helix</keyword>
<dbReference type="EMBL" id="CM010719">
    <property type="protein sequence ID" value="RZC59987.1"/>
    <property type="molecule type" value="Genomic_DNA"/>
</dbReference>
<dbReference type="Gramene" id="RZC59987">
    <property type="protein sequence ID" value="RZC59987"/>
    <property type="gene ID" value="C5167_021745"/>
</dbReference>
<keyword evidence="1" id="KW-0472">Membrane</keyword>
<gene>
    <name evidence="2" type="ORF">C5167_021745</name>
</gene>
<evidence type="ECO:0000256" key="1">
    <source>
        <dbReference type="SAM" id="Phobius"/>
    </source>
</evidence>
<feature type="transmembrane region" description="Helical" evidence="1">
    <location>
        <begin position="103"/>
        <end position="123"/>
    </location>
</feature>
<protein>
    <submittedName>
        <fullName evidence="2">Uncharacterized protein</fullName>
    </submittedName>
</protein>
<accession>A0A4Y7JGV5</accession>
<proteinExistence type="predicted"/>